<evidence type="ECO:0000259" key="8">
    <source>
        <dbReference type="PROSITE" id="PS51088"/>
    </source>
</evidence>
<evidence type="ECO:0000256" key="3">
    <source>
        <dbReference type="ARBA" id="ARBA00023125"/>
    </source>
</evidence>
<evidence type="ECO:0000256" key="6">
    <source>
        <dbReference type="PIRNR" id="PIRNR002603"/>
    </source>
</evidence>
<organism evidence="9 10">
    <name type="scientific">Carassius auratus</name>
    <name type="common">Goldfish</name>
    <dbReference type="NCBI Taxonomy" id="7957"/>
    <lineage>
        <taxon>Eukaryota</taxon>
        <taxon>Metazoa</taxon>
        <taxon>Chordata</taxon>
        <taxon>Craniata</taxon>
        <taxon>Vertebrata</taxon>
        <taxon>Euteleostomi</taxon>
        <taxon>Actinopterygii</taxon>
        <taxon>Neopterygii</taxon>
        <taxon>Teleostei</taxon>
        <taxon>Ostariophysi</taxon>
        <taxon>Cypriniformes</taxon>
        <taxon>Cyprinidae</taxon>
        <taxon>Cyprininae</taxon>
        <taxon>Carassius</taxon>
    </lineage>
</organism>
<dbReference type="GO" id="GO:0005667">
    <property type="term" value="C:transcription regulator complex"/>
    <property type="evidence" value="ECO:0007669"/>
    <property type="project" value="TreeGrafter"/>
</dbReference>
<sequence>MDKAGLDGDAEGVWSPDIEQSFQEALAIYPPCGRRKIILSDEGKMYGRNELIARYIKLRTGKTRTRKQVSSHMQVLARKKIREYQVGIKDQVSKDKAMQNMAALSSAQIVSASVMKSQLPLLPQHPYPPPARFWPGPIPGQPGPSQDIKPFAPSPYSTLQPPLPTPMSSYEQLPPSASAMPVWQDRTIASSKLRMLEYSAFMELQRDPDTYSKHLFVHIAQTNPSYTDPLLEAVDIRQIYDKFPERKGGLKELYEKGPQNAFFLVKFWADLNSSNVQDGAGSFYGVSSQYSSAENMTITVSTKVCSFGKQVVEKVETEYARVEGGRYVYRIHRSPMCEYMINFIHKLKHLPEKYMMNSVLENFTILQVITNRDTQETLLCIAFVFEVSTSDHGAQYHVYRLVKD</sequence>
<dbReference type="GO" id="GO:0048568">
    <property type="term" value="P:embryonic organ development"/>
    <property type="evidence" value="ECO:0007669"/>
    <property type="project" value="TreeGrafter"/>
</dbReference>
<protein>
    <recommendedName>
        <fullName evidence="6">Transcriptional enhancer factor TEF-5</fullName>
    </recommendedName>
</protein>
<name>A0A6P6JB92_CARAU</name>
<dbReference type="PIRSF" id="PIRSF500720">
    <property type="entry name" value="TEF-5"/>
    <property type="match status" value="1"/>
</dbReference>
<dbReference type="Proteomes" id="UP000515129">
    <property type="component" value="Chromosome 23"/>
</dbReference>
<dbReference type="InterPro" id="IPR038096">
    <property type="entry name" value="TEA/ATTS_sf"/>
</dbReference>
<comment type="function">
    <text evidence="6">Transcription factor which plays a key role in the Hippo signaling pathway, a pathway involved in organ size control and tumor suppression by restricting proliferation and promoting apoptosis.</text>
</comment>
<dbReference type="SMART" id="SM00426">
    <property type="entry name" value="TEA"/>
    <property type="match status" value="1"/>
</dbReference>
<evidence type="ECO:0000256" key="2">
    <source>
        <dbReference type="ARBA" id="ARBA00023015"/>
    </source>
</evidence>
<dbReference type="InterPro" id="IPR016361">
    <property type="entry name" value="TEF_metazoa"/>
</dbReference>
<reference evidence="10" key="1">
    <citation type="submission" date="2025-08" db="UniProtKB">
        <authorList>
            <consortium name="RefSeq"/>
        </authorList>
    </citation>
    <scope>IDENTIFICATION</scope>
    <source>
        <strain evidence="10">Wakin</strain>
        <tissue evidence="10">Muscle</tissue>
    </source>
</reference>
<dbReference type="PROSITE" id="PS51088">
    <property type="entry name" value="TEA_2"/>
    <property type="match status" value="1"/>
</dbReference>
<proteinExistence type="predicted"/>
<dbReference type="PANTHER" id="PTHR11834">
    <property type="entry name" value="TRANSCRIPTIONAL ENHANCER FACTOR TEF RELATED"/>
    <property type="match status" value="1"/>
</dbReference>
<dbReference type="PROSITE" id="PS00554">
    <property type="entry name" value="TEA_1"/>
    <property type="match status" value="1"/>
</dbReference>
<keyword evidence="3 6" id="KW-0238">DNA-binding</keyword>
<dbReference type="GO" id="GO:0045944">
    <property type="term" value="P:positive regulation of transcription by RNA polymerase II"/>
    <property type="evidence" value="ECO:0007669"/>
    <property type="project" value="InterPro"/>
</dbReference>
<dbReference type="PRINTS" id="PR00065">
    <property type="entry name" value="TEADOMAIN"/>
</dbReference>
<keyword evidence="2 6" id="KW-0805">Transcription regulation</keyword>
<dbReference type="InterPro" id="IPR027253">
    <property type="entry name" value="TEF-5"/>
</dbReference>
<comment type="subcellular location">
    <subcellularLocation>
        <location evidence="1 6">Nucleus</location>
    </subcellularLocation>
</comment>
<dbReference type="Gene3D" id="2.70.50.80">
    <property type="match status" value="1"/>
</dbReference>
<evidence type="ECO:0000256" key="1">
    <source>
        <dbReference type="ARBA" id="ARBA00004123"/>
    </source>
</evidence>
<evidence type="ECO:0000313" key="10">
    <source>
        <dbReference type="RefSeq" id="XP_026055067.1"/>
    </source>
</evidence>
<gene>
    <name evidence="10" type="primary">LOC113041028</name>
</gene>
<dbReference type="RefSeq" id="XP_026055067.1">
    <property type="nucleotide sequence ID" value="XM_026199282.1"/>
</dbReference>
<dbReference type="GO" id="GO:0000978">
    <property type="term" value="F:RNA polymerase II cis-regulatory region sequence-specific DNA binding"/>
    <property type="evidence" value="ECO:0007669"/>
    <property type="project" value="TreeGrafter"/>
</dbReference>
<dbReference type="PIRSF" id="PIRSF002603">
    <property type="entry name" value="TEF"/>
    <property type="match status" value="1"/>
</dbReference>
<dbReference type="Gene3D" id="6.10.20.40">
    <property type="entry name" value="TEA/ATTS domain"/>
    <property type="match status" value="1"/>
</dbReference>
<feature type="DNA-binding region" description="TEA" evidence="7">
    <location>
        <begin position="7"/>
        <end position="83"/>
    </location>
</feature>
<evidence type="ECO:0000313" key="9">
    <source>
        <dbReference type="Proteomes" id="UP000515129"/>
    </source>
</evidence>
<dbReference type="GO" id="GO:0035329">
    <property type="term" value="P:hippo signaling"/>
    <property type="evidence" value="ECO:0007669"/>
    <property type="project" value="UniProtKB-UniRule"/>
</dbReference>
<dbReference type="GO" id="GO:0000981">
    <property type="term" value="F:DNA-binding transcription factor activity, RNA polymerase II-specific"/>
    <property type="evidence" value="ECO:0007669"/>
    <property type="project" value="TreeGrafter"/>
</dbReference>
<dbReference type="FunFam" id="2.70.50.80:FF:000001">
    <property type="entry name" value="Transcriptional enhancer factor TEF-1, putative"/>
    <property type="match status" value="1"/>
</dbReference>
<dbReference type="GO" id="GO:0005634">
    <property type="term" value="C:nucleus"/>
    <property type="evidence" value="ECO:0007669"/>
    <property type="project" value="UniProtKB-SubCell"/>
</dbReference>
<dbReference type="InterPro" id="IPR041086">
    <property type="entry name" value="YBD"/>
</dbReference>
<keyword evidence="5 6" id="KW-0539">Nucleus</keyword>
<evidence type="ECO:0000256" key="4">
    <source>
        <dbReference type="ARBA" id="ARBA00023163"/>
    </source>
</evidence>
<dbReference type="Pfam" id="PF17725">
    <property type="entry name" value="YBD"/>
    <property type="match status" value="1"/>
</dbReference>
<keyword evidence="4 6" id="KW-0804">Transcription</keyword>
<dbReference type="AlphaFoldDB" id="A0A6P6JB92"/>
<dbReference type="InterPro" id="IPR000818">
    <property type="entry name" value="TEA/ATTS_dom"/>
</dbReference>
<evidence type="ECO:0000256" key="7">
    <source>
        <dbReference type="PROSITE-ProRule" id="PRU00505"/>
    </source>
</evidence>
<dbReference type="PANTHER" id="PTHR11834:SF7">
    <property type="entry name" value="TRANSCRIPTIONAL ENHANCER FACTOR TEF-5"/>
    <property type="match status" value="1"/>
</dbReference>
<dbReference type="GeneID" id="113041028"/>
<accession>A0A6P6JB92</accession>
<evidence type="ECO:0000256" key="5">
    <source>
        <dbReference type="ARBA" id="ARBA00023242"/>
    </source>
</evidence>
<feature type="domain" description="TEA" evidence="8">
    <location>
        <begin position="7"/>
        <end position="83"/>
    </location>
</feature>
<keyword evidence="9" id="KW-1185">Reference proteome</keyword>
<dbReference type="InterPro" id="IPR050937">
    <property type="entry name" value="TEC1_TEAD_TF"/>
</dbReference>
<dbReference type="Pfam" id="PF01285">
    <property type="entry name" value="TEA"/>
    <property type="match status" value="1"/>
</dbReference>